<feature type="transmembrane region" description="Helical" evidence="1">
    <location>
        <begin position="61"/>
        <end position="85"/>
    </location>
</feature>
<feature type="transmembrane region" description="Helical" evidence="1">
    <location>
        <begin position="162"/>
        <end position="183"/>
    </location>
</feature>
<sequence length="445" mass="49385">MKADATLNFDFVPYWTIPYRFFLTAPLFAVLAGIVLSLLGIQLLLSEDIALWQSRWIKDVIFTLHLITIGTITMVMVGALFQITSVVGGRLLPGGRLVAAVVYGCLASGGGLFFIAMLNGVAEWYAAAACLLVLGLLVLVVCGLIAIARAQRYSPTLMSMRLSLLSLLIMISVGAALLLMHGYPESVGFDRRWTDFHLLWALAGWIGLLIMGVSFQVIPMFHVTPSFNVTFQRWMPVVTFLSLITASVVEFFYSGAWGTSIIMGVLLGCFGIYAAYVWVLLSKRKRKIEDITVLFWKTAAISLAVFSILHFVFKFDVWGKGDQTWLLSGVLLVFGVIVSVIVGMLQKIIPFLSYLHMQRFCAGDFEAIKSLPHMRAILKIKHSRYFYRLHLSSLALLLLMIVIPEITLLAGLSVSIEFSLLFFMTARVAVMVWKAERNCLPASAA</sequence>
<keyword evidence="1" id="KW-0472">Membrane</keyword>
<feature type="transmembrane region" description="Helical" evidence="1">
    <location>
        <begin position="97"/>
        <end position="118"/>
    </location>
</feature>
<evidence type="ECO:0000313" key="3">
    <source>
        <dbReference type="Proteomes" id="UP001163739"/>
    </source>
</evidence>
<feature type="transmembrane region" description="Helical" evidence="1">
    <location>
        <begin position="293"/>
        <end position="313"/>
    </location>
</feature>
<protein>
    <submittedName>
        <fullName evidence="2">Uncharacterized protein</fullName>
    </submittedName>
</protein>
<feature type="transmembrane region" description="Helical" evidence="1">
    <location>
        <begin position="325"/>
        <end position="345"/>
    </location>
</feature>
<gene>
    <name evidence="2" type="ORF">NKI27_03725</name>
</gene>
<accession>A0ABY6N4E0</accession>
<keyword evidence="1" id="KW-0812">Transmembrane</keyword>
<feature type="transmembrane region" description="Helical" evidence="1">
    <location>
        <begin position="261"/>
        <end position="281"/>
    </location>
</feature>
<feature type="transmembrane region" description="Helical" evidence="1">
    <location>
        <begin position="21"/>
        <end position="41"/>
    </location>
</feature>
<keyword evidence="3" id="KW-1185">Reference proteome</keyword>
<feature type="transmembrane region" description="Helical" evidence="1">
    <location>
        <begin position="234"/>
        <end position="255"/>
    </location>
</feature>
<dbReference type="Proteomes" id="UP001163739">
    <property type="component" value="Chromosome"/>
</dbReference>
<organism evidence="2 3">
    <name type="scientific">Alkalimarinus alittae</name>
    <dbReference type="NCBI Taxonomy" id="2961619"/>
    <lineage>
        <taxon>Bacteria</taxon>
        <taxon>Pseudomonadati</taxon>
        <taxon>Pseudomonadota</taxon>
        <taxon>Gammaproteobacteria</taxon>
        <taxon>Alteromonadales</taxon>
        <taxon>Alteromonadaceae</taxon>
        <taxon>Alkalimarinus</taxon>
    </lineage>
</organism>
<dbReference type="RefSeq" id="WP_265048355.1">
    <property type="nucleotide sequence ID" value="NZ_CP100390.1"/>
</dbReference>
<dbReference type="EMBL" id="CP100390">
    <property type="protein sequence ID" value="UZE96870.1"/>
    <property type="molecule type" value="Genomic_DNA"/>
</dbReference>
<evidence type="ECO:0000313" key="2">
    <source>
        <dbReference type="EMBL" id="UZE96870.1"/>
    </source>
</evidence>
<feature type="transmembrane region" description="Helical" evidence="1">
    <location>
        <begin position="409"/>
        <end position="430"/>
    </location>
</feature>
<proteinExistence type="predicted"/>
<keyword evidence="1" id="KW-1133">Transmembrane helix</keyword>
<feature type="transmembrane region" description="Helical" evidence="1">
    <location>
        <begin position="124"/>
        <end position="150"/>
    </location>
</feature>
<name>A0ABY6N4E0_9ALTE</name>
<reference evidence="2" key="1">
    <citation type="submission" date="2022-06" db="EMBL/GenBank/DDBJ databases">
        <title>Alkalimarinus sp. nov., isolated from gut of a Alitta virens.</title>
        <authorList>
            <person name="Yang A.I."/>
            <person name="Shin N.-R."/>
        </authorList>
    </citation>
    <scope>NUCLEOTIDE SEQUENCE</scope>
    <source>
        <strain evidence="2">A2M4</strain>
    </source>
</reference>
<feature type="transmembrane region" description="Helical" evidence="1">
    <location>
        <begin position="385"/>
        <end position="403"/>
    </location>
</feature>
<evidence type="ECO:0000256" key="1">
    <source>
        <dbReference type="SAM" id="Phobius"/>
    </source>
</evidence>
<feature type="transmembrane region" description="Helical" evidence="1">
    <location>
        <begin position="198"/>
        <end position="222"/>
    </location>
</feature>